<evidence type="ECO:0000313" key="8">
    <source>
        <dbReference type="Proteomes" id="UP000031135"/>
    </source>
</evidence>
<keyword evidence="4 6" id="KW-1133">Transmembrane helix</keyword>
<evidence type="ECO:0000256" key="3">
    <source>
        <dbReference type="ARBA" id="ARBA00022960"/>
    </source>
</evidence>
<keyword evidence="5 6" id="KW-0472">Membrane</keyword>
<feature type="transmembrane region" description="Helical" evidence="6">
    <location>
        <begin position="14"/>
        <end position="31"/>
    </location>
</feature>
<dbReference type="RefSeq" id="WP_039663325.1">
    <property type="nucleotide sequence ID" value="NZ_CP007772.1"/>
</dbReference>
<feature type="transmembrane region" description="Helical" evidence="6">
    <location>
        <begin position="265"/>
        <end position="287"/>
    </location>
</feature>
<feature type="transmembrane region" description="Helical" evidence="6">
    <location>
        <begin position="108"/>
        <end position="124"/>
    </location>
</feature>
<protein>
    <submittedName>
        <fullName evidence="7">Rod shape-determining protein</fullName>
    </submittedName>
</protein>
<dbReference type="Pfam" id="PF01098">
    <property type="entry name" value="FTSW_RODA_SPOVE"/>
    <property type="match status" value="1"/>
</dbReference>
<feature type="transmembrane region" description="Helical" evidence="6">
    <location>
        <begin position="43"/>
        <end position="60"/>
    </location>
</feature>
<evidence type="ECO:0000256" key="4">
    <source>
        <dbReference type="ARBA" id="ARBA00022989"/>
    </source>
</evidence>
<dbReference type="GO" id="GO:0008360">
    <property type="term" value="P:regulation of cell shape"/>
    <property type="evidence" value="ECO:0007669"/>
    <property type="project" value="UniProtKB-KW"/>
</dbReference>
<keyword evidence="3" id="KW-0133">Cell shape</keyword>
<dbReference type="AlphaFoldDB" id="A0A0A8H8X0"/>
<organism evidence="7 8">
    <name type="scientific">Campylobacter subantarcticus LMG 24374</name>
    <dbReference type="NCBI Taxonomy" id="1388751"/>
    <lineage>
        <taxon>Bacteria</taxon>
        <taxon>Pseudomonadati</taxon>
        <taxon>Campylobacterota</taxon>
        <taxon>Epsilonproteobacteria</taxon>
        <taxon>Campylobacterales</taxon>
        <taxon>Campylobacteraceae</taxon>
        <taxon>Campylobacter</taxon>
    </lineage>
</organism>
<dbReference type="PANTHER" id="PTHR30474:SF1">
    <property type="entry name" value="PEPTIDOGLYCAN GLYCOSYLTRANSFERASE MRDB"/>
    <property type="match status" value="1"/>
</dbReference>
<proteinExistence type="predicted"/>
<dbReference type="PANTHER" id="PTHR30474">
    <property type="entry name" value="CELL CYCLE PROTEIN"/>
    <property type="match status" value="1"/>
</dbReference>
<accession>A0A0A8H8X0</accession>
<dbReference type="OrthoDB" id="9768187at2"/>
<dbReference type="GO" id="GO:0015648">
    <property type="term" value="F:lipid-linked peptidoglycan transporter activity"/>
    <property type="evidence" value="ECO:0007669"/>
    <property type="project" value="TreeGrafter"/>
</dbReference>
<feature type="transmembrane region" description="Helical" evidence="6">
    <location>
        <begin position="340"/>
        <end position="360"/>
    </location>
</feature>
<dbReference type="HOGENOM" id="CLU_029243_2_1_7"/>
<feature type="transmembrane region" description="Helical" evidence="6">
    <location>
        <begin position="144"/>
        <end position="167"/>
    </location>
</feature>
<feature type="transmembrane region" description="Helical" evidence="6">
    <location>
        <begin position="66"/>
        <end position="87"/>
    </location>
</feature>
<evidence type="ECO:0000256" key="6">
    <source>
        <dbReference type="SAM" id="Phobius"/>
    </source>
</evidence>
<name>A0A0A8H8X0_9BACT</name>
<dbReference type="KEGG" id="csm:CSUB8521_0645"/>
<feature type="transmembrane region" description="Helical" evidence="6">
    <location>
        <begin position="299"/>
        <end position="320"/>
    </location>
</feature>
<feature type="transmembrane region" description="Helical" evidence="6">
    <location>
        <begin position="179"/>
        <end position="197"/>
    </location>
</feature>
<evidence type="ECO:0000256" key="1">
    <source>
        <dbReference type="ARBA" id="ARBA00004141"/>
    </source>
</evidence>
<dbReference type="GO" id="GO:0005886">
    <property type="term" value="C:plasma membrane"/>
    <property type="evidence" value="ECO:0007669"/>
    <property type="project" value="TreeGrafter"/>
</dbReference>
<dbReference type="GO" id="GO:0051301">
    <property type="term" value="P:cell division"/>
    <property type="evidence" value="ECO:0007669"/>
    <property type="project" value="InterPro"/>
</dbReference>
<evidence type="ECO:0000313" key="7">
    <source>
        <dbReference type="EMBL" id="AJC90496.1"/>
    </source>
</evidence>
<dbReference type="Proteomes" id="UP000031135">
    <property type="component" value="Chromosome"/>
</dbReference>
<gene>
    <name evidence="7" type="primary">rodA</name>
    <name evidence="7" type="ORF">CSUB8521_0645</name>
</gene>
<dbReference type="InterPro" id="IPR001182">
    <property type="entry name" value="FtsW/RodA"/>
</dbReference>
<dbReference type="EMBL" id="CP007772">
    <property type="protein sequence ID" value="AJC90496.1"/>
    <property type="molecule type" value="Genomic_DNA"/>
</dbReference>
<comment type="subcellular location">
    <subcellularLocation>
        <location evidence="1">Membrane</location>
        <topology evidence="1">Multi-pass membrane protein</topology>
    </subcellularLocation>
</comment>
<dbReference type="GO" id="GO:0032153">
    <property type="term" value="C:cell division site"/>
    <property type="evidence" value="ECO:0007669"/>
    <property type="project" value="TreeGrafter"/>
</dbReference>
<sequence>MIKLDRRILTHFDFIQPLLILPIIVISFLLIYEANIRLAEKQLIYTLVGFTGFAFFFFLPLRRLMWLIPVLYWINIILLASVDIFGVEKLGARRWLEIPFTHFTIQPSEIFKPSFILMLAYLIYQNPPPPNGYGLKQFLKLSFYIILPFLLIAGEPDLGTALVLLIVGFGTLFIIGINYKIWLSIFLVIAIASPIIYSDFLKPYQKQRIHDFLAEEPSYHVKQSIIAIGSGGLSGKKADEATQTHFKFLPISTSDFIFAYLTERFGFLGAMAIILLYTLLIFHLLSLNYKLKDDYFTRVVTNCIALFIFIYVAVNISMTIGFAPVVGIPMPFFSHGGSSFATFMVFFGILQNLITFRYLAIEKAVKIKF</sequence>
<evidence type="ECO:0000256" key="2">
    <source>
        <dbReference type="ARBA" id="ARBA00022692"/>
    </source>
</evidence>
<evidence type="ECO:0000256" key="5">
    <source>
        <dbReference type="ARBA" id="ARBA00023136"/>
    </source>
</evidence>
<reference evidence="7 8" key="1">
    <citation type="journal article" date="2014" name="Genome Biol. Evol.">
        <title>Comparative Genomics of the Campylobacter lari Group.</title>
        <authorList>
            <person name="Miller W.G."/>
            <person name="Yee E."/>
            <person name="Chapman M.H."/>
            <person name="Smith T.P."/>
            <person name="Bono J.L."/>
            <person name="Huynh S."/>
            <person name="Parker C.T."/>
            <person name="Vandamme P."/>
            <person name="Luong K."/>
            <person name="Korlach J."/>
        </authorList>
    </citation>
    <scope>NUCLEOTIDE SEQUENCE [LARGE SCALE GENOMIC DNA]</scope>
    <source>
        <strain evidence="7 8">LMG 24374</strain>
    </source>
</reference>
<keyword evidence="2 6" id="KW-0812">Transmembrane</keyword>